<gene>
    <name evidence="1" type="ORF">CCS77_2036</name>
</gene>
<protein>
    <submittedName>
        <fullName evidence="1">Uncharacterized protein</fullName>
    </submittedName>
</protein>
<organism evidence="1 2">
    <name type="scientific">Campylobacter concisus</name>
    <dbReference type="NCBI Taxonomy" id="199"/>
    <lineage>
        <taxon>Bacteria</taxon>
        <taxon>Pseudomonadati</taxon>
        <taxon>Campylobacterota</taxon>
        <taxon>Epsilonproteobacteria</taxon>
        <taxon>Campylobacterales</taxon>
        <taxon>Campylobacteraceae</taxon>
        <taxon>Campylobacter</taxon>
    </lineage>
</organism>
<dbReference type="Proteomes" id="UP000241854">
    <property type="component" value="Plasmid pICON"/>
</dbReference>
<name>A0A2R4P2Y5_9BACT</name>
<evidence type="ECO:0000313" key="2">
    <source>
        <dbReference type="Proteomes" id="UP000241854"/>
    </source>
</evidence>
<dbReference type="RefSeq" id="WP_107917350.1">
    <property type="nucleotide sequence ID" value="NZ_CP021643.1"/>
</dbReference>
<proteinExistence type="predicted"/>
<sequence length="308" mass="36436">MPKENAYIDNQTTFKEAKNIYMNEINAFNQAFEKMSITDNSLSKKEWLDLYTRTCNMAEYIYFGLNYCIAENYDDEFCEELDKEPFIANFNKLSKSLNHNLYYKDFFDFQTSNALVQANEVAIQAWNGLKAKRIKEITHLICEYQTNGYSQKLLSKPNNLNDLLDIFHIDYSLRDISNGAEEDLEYEKFFETYYSDDADTNYKNKFIDEFIKFSALGMVNDKSQYAIHCLNIGLSHFDINEKKVNYSLDEIVLKSATEGELFIFDISKKKFKFNGRQERDECRLYTQALDCFWENVDQSDEAQRIFKR</sequence>
<reference evidence="1 2" key="1">
    <citation type="journal article" date="2018" name="Emerg. Microbes Infect.">
        <title>Genomic analysis of oral Campylobacter concisus strains identified a potential bacterial molecular marker associated with active Crohn's disease.</title>
        <authorList>
            <person name="Liu F."/>
            <person name="Ma R."/>
            <person name="Tay C.Y.A."/>
            <person name="Octavia S."/>
            <person name="Lan R."/>
            <person name="Chung H.K.L."/>
            <person name="Riordan S.M."/>
            <person name="Grimm M.C."/>
            <person name="Leong R.W."/>
            <person name="Tanaka M.M."/>
            <person name="Connor S."/>
            <person name="Zhang L."/>
        </authorList>
    </citation>
    <scope>NUCLEOTIDE SEQUENCE [LARGE SCALE GENOMIC DNA]</scope>
    <source>
        <strain evidence="1 2">P2CDO4</strain>
        <plasmid evidence="1">pICON</plasmid>
    </source>
</reference>
<accession>A0A2R4P2Y5</accession>
<dbReference type="AlphaFoldDB" id="A0A2R4P2Y5"/>
<evidence type="ECO:0000313" key="1">
    <source>
        <dbReference type="EMBL" id="AVX45042.1"/>
    </source>
</evidence>
<geneLocation type="plasmid" evidence="2">
    <name>picon</name>
</geneLocation>
<dbReference type="EMBL" id="CP021643">
    <property type="protein sequence ID" value="AVX45042.1"/>
    <property type="molecule type" value="Genomic_DNA"/>
</dbReference>
<keyword evidence="1" id="KW-0614">Plasmid</keyword>